<evidence type="ECO:0000313" key="1">
    <source>
        <dbReference type="EMBL" id="MBO1919949.1"/>
    </source>
</evidence>
<proteinExistence type="predicted"/>
<accession>A0A939NC78</accession>
<dbReference type="AlphaFoldDB" id="A0A939NC78"/>
<name>A0A939NC78_STAXY</name>
<reference evidence="1" key="1">
    <citation type="submission" date="2021-03" db="EMBL/GenBank/DDBJ databases">
        <title>Molecular epidemiology and mechanisms of colistin and carbapenem resistance in Enterobacteriaceae from clinical isolates, the environment and porcine samples in Pretoria, South Africa.</title>
        <authorList>
            <person name="Bogoshi D."/>
            <person name="Mbelle N.M."/>
            <person name="Naidoo V."/>
            <person name="Osei Sekyere J."/>
        </authorList>
    </citation>
    <scope>NUCLEOTIDE SEQUENCE</scope>
    <source>
        <strain evidence="1">ESB009</strain>
    </source>
</reference>
<gene>
    <name evidence="1" type="ORF">J4710_07515</name>
</gene>
<sequence>MGNENTPQDVVDTVTTNNNALRERLQVKTITRCRDPVNEAEEKIEMPQIW</sequence>
<protein>
    <submittedName>
        <fullName evidence="1">Uncharacterized protein</fullName>
    </submittedName>
</protein>
<comment type="caution">
    <text evidence="1">The sequence shown here is derived from an EMBL/GenBank/DDBJ whole genome shotgun (WGS) entry which is preliminary data.</text>
</comment>
<dbReference type="EMBL" id="JAGETT010000044">
    <property type="protein sequence ID" value="MBO1919949.1"/>
    <property type="molecule type" value="Genomic_DNA"/>
</dbReference>
<organism evidence="1">
    <name type="scientific">Staphylococcus xylosus</name>
    <dbReference type="NCBI Taxonomy" id="1288"/>
    <lineage>
        <taxon>Bacteria</taxon>
        <taxon>Bacillati</taxon>
        <taxon>Bacillota</taxon>
        <taxon>Bacilli</taxon>
        <taxon>Bacillales</taxon>
        <taxon>Staphylococcaceae</taxon>
        <taxon>Staphylococcus</taxon>
    </lineage>
</organism>